<proteinExistence type="predicted"/>
<organism evidence="1 2">
    <name type="scientific">Microlunatus phosphovorus (strain ATCC 700054 / DSM 10555 / JCM 9379 / NBRC 101784 / NCIMB 13414 / VKM Ac-1990 / NM-1)</name>
    <dbReference type="NCBI Taxonomy" id="1032480"/>
    <lineage>
        <taxon>Bacteria</taxon>
        <taxon>Bacillati</taxon>
        <taxon>Actinomycetota</taxon>
        <taxon>Actinomycetes</taxon>
        <taxon>Propionibacteriales</taxon>
        <taxon>Propionibacteriaceae</taxon>
        <taxon>Microlunatus</taxon>
    </lineage>
</organism>
<evidence type="ECO:0008006" key="3">
    <source>
        <dbReference type="Google" id="ProtNLM"/>
    </source>
</evidence>
<dbReference type="Proteomes" id="UP000007947">
    <property type="component" value="Chromosome"/>
</dbReference>
<dbReference type="HOGENOM" id="CLU_3100938_0_0_11"/>
<evidence type="ECO:0000313" key="1">
    <source>
        <dbReference type="EMBL" id="BAK38195.1"/>
    </source>
</evidence>
<dbReference type="EMBL" id="AP012204">
    <property type="protein sequence ID" value="BAK38195.1"/>
    <property type="molecule type" value="Genomic_DNA"/>
</dbReference>
<reference evidence="1 2" key="1">
    <citation type="submission" date="2011-05" db="EMBL/GenBank/DDBJ databases">
        <title>Whole genome sequence of Microlunatus phosphovorus NM-1.</title>
        <authorList>
            <person name="Hosoyama A."/>
            <person name="Sasaki K."/>
            <person name="Harada T."/>
            <person name="Igarashi R."/>
            <person name="Kawakoshi A."/>
            <person name="Sasagawa M."/>
            <person name="Fukada J."/>
            <person name="Nakamura S."/>
            <person name="Katano Y."/>
            <person name="Hanada S."/>
            <person name="Kamagata Y."/>
            <person name="Nakamura N."/>
            <person name="Yamazaki S."/>
            <person name="Fujita N."/>
        </authorList>
    </citation>
    <scope>NUCLEOTIDE SEQUENCE [LARGE SCALE GENOMIC DNA]</scope>
    <source>
        <strain evidence="2">ATCC 700054 / DSM 10555 / JCM 9379 / NBRC 101784 / NCIMB 13414 / VKM Ac-1990 / NM-1</strain>
    </source>
</reference>
<gene>
    <name evidence="1" type="ordered locus">MLP_51810</name>
</gene>
<dbReference type="KEGG" id="mph:MLP_51810"/>
<evidence type="ECO:0000313" key="2">
    <source>
        <dbReference type="Proteomes" id="UP000007947"/>
    </source>
</evidence>
<sequence length="51" mass="5278">MWVAVKDGEVIAAAHNSNELVKMVIELGARGSGAVAQFVPSRQDSIVIGVG</sequence>
<protein>
    <recommendedName>
        <fullName evidence="3">DUF5678 domain-containing protein</fullName>
    </recommendedName>
</protein>
<keyword evidence="2" id="KW-1185">Reference proteome</keyword>
<dbReference type="STRING" id="1032480.MLP_51810"/>
<name>F5XIF7_MICPN</name>
<accession>F5XIF7</accession>
<dbReference type="AlphaFoldDB" id="F5XIF7"/>